<dbReference type="InterPro" id="IPR001789">
    <property type="entry name" value="Sig_transdc_resp-reg_receiver"/>
</dbReference>
<evidence type="ECO:0000256" key="5">
    <source>
        <dbReference type="ARBA" id="ARBA00022777"/>
    </source>
</evidence>
<gene>
    <name evidence="13" type="ordered locus">DvMF_2549</name>
</gene>
<keyword evidence="4" id="KW-0808">Transferase</keyword>
<comment type="catalytic activity">
    <reaction evidence="1">
        <text>ATP + protein L-histidine = ADP + protein N-phospho-L-histidine.</text>
        <dbReference type="EC" id="2.7.13.3"/>
    </reaction>
</comment>
<feature type="compositionally biased region" description="Polar residues" evidence="10">
    <location>
        <begin position="378"/>
        <end position="389"/>
    </location>
</feature>
<dbReference type="InterPro" id="IPR003594">
    <property type="entry name" value="HATPase_dom"/>
</dbReference>
<proteinExistence type="predicted"/>
<dbReference type="Gene3D" id="1.10.287.130">
    <property type="match status" value="1"/>
</dbReference>
<dbReference type="FunFam" id="3.40.50.2300:FF:000018">
    <property type="entry name" value="DNA-binding transcriptional regulator NtrC"/>
    <property type="match status" value="1"/>
</dbReference>
<dbReference type="GO" id="GO:0009927">
    <property type="term" value="F:histidine phosphotransfer kinase activity"/>
    <property type="evidence" value="ECO:0007669"/>
    <property type="project" value="TreeGrafter"/>
</dbReference>
<dbReference type="STRING" id="883.DvMF_2549"/>
<dbReference type="InterPro" id="IPR005467">
    <property type="entry name" value="His_kinase_dom"/>
</dbReference>
<dbReference type="GO" id="GO:0005886">
    <property type="term" value="C:plasma membrane"/>
    <property type="evidence" value="ECO:0007669"/>
    <property type="project" value="TreeGrafter"/>
</dbReference>
<dbReference type="EC" id="2.7.13.3" evidence="2"/>
<dbReference type="HOGENOM" id="CLU_000445_114_72_7"/>
<dbReference type="SUPFAM" id="SSF55874">
    <property type="entry name" value="ATPase domain of HSP90 chaperone/DNA topoisomerase II/histidine kinase"/>
    <property type="match status" value="1"/>
</dbReference>
<keyword evidence="5 13" id="KW-0418">Kinase</keyword>
<evidence type="ECO:0000256" key="9">
    <source>
        <dbReference type="PROSITE-ProRule" id="PRU00169"/>
    </source>
</evidence>
<dbReference type="eggNOG" id="COG4192">
    <property type="taxonomic scope" value="Bacteria"/>
</dbReference>
<name>B8DR10_NITV9</name>
<evidence type="ECO:0000313" key="13">
    <source>
        <dbReference type="EMBL" id="ACL09488.1"/>
    </source>
</evidence>
<feature type="domain" description="Histidine kinase" evidence="11">
    <location>
        <begin position="167"/>
        <end position="446"/>
    </location>
</feature>
<dbReference type="SMART" id="SM00387">
    <property type="entry name" value="HATPase_c"/>
    <property type="match status" value="1"/>
</dbReference>
<feature type="region of interest" description="Disordered" evidence="10">
    <location>
        <begin position="368"/>
        <end position="391"/>
    </location>
</feature>
<organism evidence="13">
    <name type="scientific">Nitratidesulfovibrio vulgaris (strain DSM 19637 / Miyazaki F)</name>
    <name type="common">Desulfovibrio vulgaris</name>
    <dbReference type="NCBI Taxonomy" id="883"/>
    <lineage>
        <taxon>Bacteria</taxon>
        <taxon>Pseudomonadati</taxon>
        <taxon>Thermodesulfobacteriota</taxon>
        <taxon>Desulfovibrionia</taxon>
        <taxon>Desulfovibrionales</taxon>
        <taxon>Desulfovibrionaceae</taxon>
        <taxon>Nitratidesulfovibrio</taxon>
    </lineage>
</organism>
<evidence type="ECO:0000256" key="1">
    <source>
        <dbReference type="ARBA" id="ARBA00000085"/>
    </source>
</evidence>
<keyword evidence="8" id="KW-0804">Transcription</keyword>
<evidence type="ECO:0000259" key="12">
    <source>
        <dbReference type="PROSITE" id="PS50110"/>
    </source>
</evidence>
<evidence type="ECO:0000256" key="4">
    <source>
        <dbReference type="ARBA" id="ARBA00022679"/>
    </source>
</evidence>
<dbReference type="KEGG" id="dvm:DvMF_2549"/>
<evidence type="ECO:0000256" key="10">
    <source>
        <dbReference type="SAM" id="MobiDB-lite"/>
    </source>
</evidence>
<feature type="domain" description="Response regulatory" evidence="12">
    <location>
        <begin position="11"/>
        <end position="125"/>
    </location>
</feature>
<dbReference type="InterPro" id="IPR036890">
    <property type="entry name" value="HATPase_C_sf"/>
</dbReference>
<dbReference type="Gene3D" id="3.40.50.2300">
    <property type="match status" value="1"/>
</dbReference>
<evidence type="ECO:0000256" key="3">
    <source>
        <dbReference type="ARBA" id="ARBA00022553"/>
    </source>
</evidence>
<dbReference type="InterPro" id="IPR011006">
    <property type="entry name" value="CheY-like_superfamily"/>
</dbReference>
<dbReference type="PANTHER" id="PTHR43047:SF72">
    <property type="entry name" value="OSMOSENSING HISTIDINE PROTEIN KINASE SLN1"/>
    <property type="match status" value="1"/>
</dbReference>
<dbReference type="Gene3D" id="3.30.565.10">
    <property type="entry name" value="Histidine kinase-like ATPase, C-terminal domain"/>
    <property type="match status" value="1"/>
</dbReference>
<dbReference type="eggNOG" id="COG2204">
    <property type="taxonomic scope" value="Bacteria"/>
</dbReference>
<feature type="modified residue" description="4-aspartylphosphate" evidence="9">
    <location>
        <position position="60"/>
    </location>
</feature>
<evidence type="ECO:0000256" key="2">
    <source>
        <dbReference type="ARBA" id="ARBA00012438"/>
    </source>
</evidence>
<dbReference type="GO" id="GO:0000155">
    <property type="term" value="F:phosphorelay sensor kinase activity"/>
    <property type="evidence" value="ECO:0007669"/>
    <property type="project" value="TreeGrafter"/>
</dbReference>
<evidence type="ECO:0000256" key="8">
    <source>
        <dbReference type="ARBA" id="ARBA00023163"/>
    </source>
</evidence>
<reference evidence="13" key="1">
    <citation type="submission" date="2008-10" db="EMBL/GenBank/DDBJ databases">
        <title>Complete sequence of Desulfovibrio vulgaris str. 'Miyazaki F'.</title>
        <authorList>
            <person name="Lucas S."/>
            <person name="Copeland A."/>
            <person name="Lapidus A."/>
            <person name="Glavina del Rio T."/>
            <person name="Dalin E."/>
            <person name="Tice H."/>
            <person name="Bruce D."/>
            <person name="Goodwin L."/>
            <person name="Pitluck S."/>
            <person name="Sims D."/>
            <person name="Brettin T."/>
            <person name="Detter J.C."/>
            <person name="Han C."/>
            <person name="Larimer F."/>
            <person name="Land M."/>
            <person name="Hauser L."/>
            <person name="Kyrpides N."/>
            <person name="Mikhailova N."/>
            <person name="Hazen T.C."/>
            <person name="Richardson P."/>
        </authorList>
    </citation>
    <scope>NUCLEOTIDE SEQUENCE</scope>
    <source>
        <strain evidence="13">Miyazaki F</strain>
    </source>
</reference>
<dbReference type="SMART" id="SM00448">
    <property type="entry name" value="REC"/>
    <property type="match status" value="1"/>
</dbReference>
<sequence length="446" mass="46547">MSVSLPLPLLPLLLVDDEEGIRTVLALLLADMGCAVRTAESGAEALAMVRADPPAVVLTDVRMPGMDGMDLLRAVKAEFPAVEVLVLTGHGDMELAVSSLRFGAGDFLTKPVAPEALEVALDRARQRMALREALRRHTEELEQLVAQRTRQLLHAERLAAVGETAAGLAHAIKNVAGGLEGAMFVLEKGLELDRRDYLEQGWRMVRDDVARVRDLAMRLLDMGRAAELAPRPCDPDAPLRDVVRLLTARAAAAGVTLTVQAGAGPEPVMLDPDAVHRCLMDLAVNAIEAFEDDGGTGALAGGPASAPTTVAARMDAGGAEAGGGDPDESRRVVLRSRRVALPEPAGAEGTPVGELGSVSATGIEYVVEDNGPGFPEQARQSGQAGQEQGRNAAPDGFAAFVSAKPGGSGVGLMATRKLAREMGGELELGPALQGHGVRAVLRVRAG</sequence>
<dbReference type="PROSITE" id="PS50109">
    <property type="entry name" value="HIS_KIN"/>
    <property type="match status" value="1"/>
</dbReference>
<dbReference type="EMBL" id="CP001197">
    <property type="protein sequence ID" value="ACL09488.1"/>
    <property type="molecule type" value="Genomic_DNA"/>
</dbReference>
<evidence type="ECO:0000256" key="6">
    <source>
        <dbReference type="ARBA" id="ARBA00023012"/>
    </source>
</evidence>
<keyword evidence="6" id="KW-0902">Two-component regulatory system</keyword>
<dbReference type="PROSITE" id="PS50110">
    <property type="entry name" value="RESPONSE_REGULATORY"/>
    <property type="match status" value="1"/>
</dbReference>
<protein>
    <recommendedName>
        <fullName evidence="2">histidine kinase</fullName>
        <ecNumber evidence="2">2.7.13.3</ecNumber>
    </recommendedName>
</protein>
<keyword evidence="3 9" id="KW-0597">Phosphoprotein</keyword>
<dbReference type="InterPro" id="IPR004358">
    <property type="entry name" value="Sig_transdc_His_kin-like_C"/>
</dbReference>
<dbReference type="PRINTS" id="PR00344">
    <property type="entry name" value="BCTRLSENSOR"/>
</dbReference>
<evidence type="ECO:0000259" key="11">
    <source>
        <dbReference type="PROSITE" id="PS50109"/>
    </source>
</evidence>
<dbReference type="Pfam" id="PF02518">
    <property type="entry name" value="HATPase_c"/>
    <property type="match status" value="1"/>
</dbReference>
<dbReference type="AlphaFoldDB" id="B8DR10"/>
<evidence type="ECO:0000256" key="7">
    <source>
        <dbReference type="ARBA" id="ARBA00023015"/>
    </source>
</evidence>
<dbReference type="SUPFAM" id="SSF52172">
    <property type="entry name" value="CheY-like"/>
    <property type="match status" value="1"/>
</dbReference>
<keyword evidence="7" id="KW-0805">Transcription regulation</keyword>
<accession>B8DR10</accession>
<dbReference type="Pfam" id="PF00072">
    <property type="entry name" value="Response_reg"/>
    <property type="match status" value="1"/>
</dbReference>
<dbReference type="PANTHER" id="PTHR43047">
    <property type="entry name" value="TWO-COMPONENT HISTIDINE PROTEIN KINASE"/>
    <property type="match status" value="1"/>
</dbReference>
<dbReference type="OrthoDB" id="9805967at2"/>